<dbReference type="Pfam" id="PF13976">
    <property type="entry name" value="gag_pre-integrs"/>
    <property type="match status" value="1"/>
</dbReference>
<protein>
    <recommendedName>
        <fullName evidence="1">GAG-pre-integrase domain-containing protein</fullName>
    </recommendedName>
</protein>
<evidence type="ECO:0000259" key="1">
    <source>
        <dbReference type="Pfam" id="PF13976"/>
    </source>
</evidence>
<comment type="caution">
    <text evidence="2">The sequence shown here is derived from an EMBL/GenBank/DDBJ whole genome shotgun (WGS) entry which is preliminary data.</text>
</comment>
<dbReference type="OrthoDB" id="1938800at2759"/>
<keyword evidence="3" id="KW-1185">Reference proteome</keyword>
<evidence type="ECO:0000313" key="2">
    <source>
        <dbReference type="EMBL" id="RDX84772.1"/>
    </source>
</evidence>
<feature type="non-terminal residue" evidence="2">
    <location>
        <position position="1"/>
    </location>
</feature>
<proteinExistence type="predicted"/>
<dbReference type="EMBL" id="QJKJ01006954">
    <property type="protein sequence ID" value="RDX84772.1"/>
    <property type="molecule type" value="Genomic_DNA"/>
</dbReference>
<accession>A0A371G2J1</accession>
<name>A0A371G2J1_MUCPR</name>
<dbReference type="Proteomes" id="UP000257109">
    <property type="component" value="Unassembled WGS sequence"/>
</dbReference>
<organism evidence="2 3">
    <name type="scientific">Mucuna pruriens</name>
    <name type="common">Velvet bean</name>
    <name type="synonym">Dolichos pruriens</name>
    <dbReference type="NCBI Taxonomy" id="157652"/>
    <lineage>
        <taxon>Eukaryota</taxon>
        <taxon>Viridiplantae</taxon>
        <taxon>Streptophyta</taxon>
        <taxon>Embryophyta</taxon>
        <taxon>Tracheophyta</taxon>
        <taxon>Spermatophyta</taxon>
        <taxon>Magnoliopsida</taxon>
        <taxon>eudicotyledons</taxon>
        <taxon>Gunneridae</taxon>
        <taxon>Pentapetalae</taxon>
        <taxon>rosids</taxon>
        <taxon>fabids</taxon>
        <taxon>Fabales</taxon>
        <taxon>Fabaceae</taxon>
        <taxon>Papilionoideae</taxon>
        <taxon>50 kb inversion clade</taxon>
        <taxon>NPAAA clade</taxon>
        <taxon>indigoferoid/millettioid clade</taxon>
        <taxon>Phaseoleae</taxon>
        <taxon>Mucuna</taxon>
    </lineage>
</organism>
<reference evidence="2" key="1">
    <citation type="submission" date="2018-05" db="EMBL/GenBank/DDBJ databases">
        <title>Draft genome of Mucuna pruriens seed.</title>
        <authorList>
            <person name="Nnadi N.E."/>
            <person name="Vos R."/>
            <person name="Hasami M.H."/>
            <person name="Devisetty U.K."/>
            <person name="Aguiy J.C."/>
        </authorList>
    </citation>
    <scope>NUCLEOTIDE SEQUENCE [LARGE SCALE GENOMIC DNA]</scope>
    <source>
        <strain evidence="2">JCA_2017</strain>
    </source>
</reference>
<evidence type="ECO:0000313" key="3">
    <source>
        <dbReference type="Proteomes" id="UP000257109"/>
    </source>
</evidence>
<sequence>TKALVAKDSVNAMDMEAPLWHRRLSHINEKWLNYLAKKDMLPGLKNEKLEKFSHWMAGSTWIISAHHEPLAQESCPG</sequence>
<dbReference type="AlphaFoldDB" id="A0A371G2J1"/>
<gene>
    <name evidence="2" type="ORF">CR513_34121</name>
</gene>
<dbReference type="InterPro" id="IPR025724">
    <property type="entry name" value="GAG-pre-integrase_dom"/>
</dbReference>
<feature type="domain" description="GAG-pre-integrase" evidence="1">
    <location>
        <begin position="9"/>
        <end position="55"/>
    </location>
</feature>